<name>A0A2D0N2Q5_FLAN2</name>
<dbReference type="AlphaFoldDB" id="A0A2D0N2Q5"/>
<accession>A0A2D0N2Q5</accession>
<dbReference type="Proteomes" id="UP000223913">
    <property type="component" value="Unassembled WGS sequence"/>
</dbReference>
<evidence type="ECO:0000313" key="2">
    <source>
        <dbReference type="Proteomes" id="UP000223913"/>
    </source>
</evidence>
<proteinExistence type="predicted"/>
<gene>
    <name evidence="1" type="ORF">CRP01_30085</name>
</gene>
<keyword evidence="2" id="KW-1185">Reference proteome</keyword>
<protein>
    <submittedName>
        <fullName evidence="1">Uncharacterized protein</fullName>
    </submittedName>
</protein>
<evidence type="ECO:0000313" key="1">
    <source>
        <dbReference type="EMBL" id="PHN02832.1"/>
    </source>
</evidence>
<reference evidence="1 2" key="1">
    <citation type="submission" date="2017-10" db="EMBL/GenBank/DDBJ databases">
        <title>The draft genome sequence of Lewinella nigricans NBRC 102662.</title>
        <authorList>
            <person name="Wang K."/>
        </authorList>
    </citation>
    <scope>NUCLEOTIDE SEQUENCE [LARGE SCALE GENOMIC DNA]</scope>
    <source>
        <strain evidence="1 2">NBRC 102662</strain>
    </source>
</reference>
<sequence length="142" mass="16645">MPASHFPPEFLQPCLFSIEQAVMNTKKEFPKLNDRDVELTYDQLKAFFQKLAKGKELDEPESTNPARHALIDAILEVLDMREEMAADEAYILNENYRFGGNLIPNIEVFYSSGFNYLRRSVRFWRKERGQNGYLKFLSEQMP</sequence>
<dbReference type="EMBL" id="PDUD01000036">
    <property type="protein sequence ID" value="PHN02832.1"/>
    <property type="molecule type" value="Genomic_DNA"/>
</dbReference>
<comment type="caution">
    <text evidence="1">The sequence shown here is derived from an EMBL/GenBank/DDBJ whole genome shotgun (WGS) entry which is preliminary data.</text>
</comment>
<organism evidence="1 2">
    <name type="scientific">Flavilitoribacter nigricans (strain ATCC 23147 / DSM 23189 / NBRC 102662 / NCIMB 1420 / SS-2)</name>
    <name type="common">Lewinella nigricans</name>
    <dbReference type="NCBI Taxonomy" id="1122177"/>
    <lineage>
        <taxon>Bacteria</taxon>
        <taxon>Pseudomonadati</taxon>
        <taxon>Bacteroidota</taxon>
        <taxon>Saprospiria</taxon>
        <taxon>Saprospirales</taxon>
        <taxon>Lewinellaceae</taxon>
        <taxon>Flavilitoribacter</taxon>
    </lineage>
</organism>